<name>A0A176TE99_9FLAO</name>
<dbReference type="PANTHER" id="PTHR34595:SF7">
    <property type="entry name" value="SLL1039 PROTEIN"/>
    <property type="match status" value="1"/>
</dbReference>
<proteinExistence type="predicted"/>
<dbReference type="PANTHER" id="PTHR34595">
    <property type="entry name" value="BLR5612 PROTEIN"/>
    <property type="match status" value="1"/>
</dbReference>
<keyword evidence="2" id="KW-1185">Reference proteome</keyword>
<gene>
    <name evidence="1" type="ORF">LPB303_03195</name>
</gene>
<dbReference type="STRING" id="1333662.LPB303_03195"/>
<accession>A0A176TE99</accession>
<evidence type="ECO:0000313" key="2">
    <source>
        <dbReference type="Proteomes" id="UP000076923"/>
    </source>
</evidence>
<sequence length="91" mass="10976">MKKTTTLPLFSTYELDSRFYDELFNKNDEIREVYKTLYNLFGSYSVSEFDRLNKKAKDSFFNLGITFQVYGEKEVKEKIFPFDLFPRIIKK</sequence>
<comment type="caution">
    <text evidence="1">The sequence shown here is derived from an EMBL/GenBank/DDBJ whole genome shotgun (WGS) entry which is preliminary data.</text>
</comment>
<dbReference type="Proteomes" id="UP000076923">
    <property type="component" value="Unassembled WGS sequence"/>
</dbReference>
<dbReference type="EMBL" id="LVWE01000004">
    <property type="protein sequence ID" value="OAD46202.1"/>
    <property type="molecule type" value="Genomic_DNA"/>
</dbReference>
<reference evidence="1 2" key="1">
    <citation type="submission" date="2016-02" db="EMBL/GenBank/DDBJ databases">
        <title>Draft genome sequence of Polaribacter atrinae KACC17473.</title>
        <authorList>
            <person name="Shin S.-K."/>
            <person name="Yi H."/>
        </authorList>
    </citation>
    <scope>NUCLEOTIDE SEQUENCE [LARGE SCALE GENOMIC DNA]</scope>
    <source>
        <strain evidence="1 2">KACC 17473</strain>
    </source>
</reference>
<protein>
    <submittedName>
        <fullName evidence="1">Uncharacterized protein</fullName>
    </submittedName>
</protein>
<dbReference type="InterPro" id="IPR051680">
    <property type="entry name" value="ATP-dep_Glu-Cys_Ligase-2"/>
</dbReference>
<organism evidence="1 2">
    <name type="scientific">Polaribacter atrinae</name>
    <dbReference type="NCBI Taxonomy" id="1333662"/>
    <lineage>
        <taxon>Bacteria</taxon>
        <taxon>Pseudomonadati</taxon>
        <taxon>Bacteroidota</taxon>
        <taxon>Flavobacteriia</taxon>
        <taxon>Flavobacteriales</taxon>
        <taxon>Flavobacteriaceae</taxon>
    </lineage>
</organism>
<dbReference type="RefSeq" id="WP_068448054.1">
    <property type="nucleotide sequence ID" value="NZ_CANKUV010000003.1"/>
</dbReference>
<dbReference type="AlphaFoldDB" id="A0A176TE99"/>
<evidence type="ECO:0000313" key="1">
    <source>
        <dbReference type="EMBL" id="OAD46202.1"/>
    </source>
</evidence>
<dbReference type="OrthoDB" id="9803842at2"/>